<sequence length="180" mass="19830">MTSDEENPGPGDIDSGCRTTKILDLDLSRLHLSSTGFARPRLISDDIDSGFDWPRLTSNLDLSRFDLTPTGFPSLCDLQTGHTELGLDRVVYALCVAYTGHIRERCFKLHPKLRGKSSKCKGKGSPRTATIAETSPGHFPDLSHINPILAYCSLSWVPASTTTLGFYCHSGYKYPNYLSC</sequence>
<dbReference type="EMBL" id="BJWL01000226">
    <property type="protein sequence ID" value="GFS35282.1"/>
    <property type="molecule type" value="Genomic_DNA"/>
</dbReference>
<evidence type="ECO:0000313" key="2">
    <source>
        <dbReference type="Proteomes" id="UP000585474"/>
    </source>
</evidence>
<accession>A0A7J0DJ66</accession>
<organism evidence="1 2">
    <name type="scientific">Actinidia rufa</name>
    <dbReference type="NCBI Taxonomy" id="165716"/>
    <lineage>
        <taxon>Eukaryota</taxon>
        <taxon>Viridiplantae</taxon>
        <taxon>Streptophyta</taxon>
        <taxon>Embryophyta</taxon>
        <taxon>Tracheophyta</taxon>
        <taxon>Spermatophyta</taxon>
        <taxon>Magnoliopsida</taxon>
        <taxon>eudicotyledons</taxon>
        <taxon>Gunneridae</taxon>
        <taxon>Pentapetalae</taxon>
        <taxon>asterids</taxon>
        <taxon>Ericales</taxon>
        <taxon>Actinidiaceae</taxon>
        <taxon>Actinidia</taxon>
    </lineage>
</organism>
<reference evidence="2" key="1">
    <citation type="submission" date="2019-07" db="EMBL/GenBank/DDBJ databases">
        <title>De Novo Assembly of kiwifruit Actinidia rufa.</title>
        <authorList>
            <person name="Sugita-Konishi S."/>
            <person name="Sato K."/>
            <person name="Mori E."/>
            <person name="Abe Y."/>
            <person name="Kisaki G."/>
            <person name="Hamano K."/>
            <person name="Suezawa K."/>
            <person name="Otani M."/>
            <person name="Fukuda T."/>
            <person name="Manabe T."/>
            <person name="Gomi K."/>
            <person name="Tabuchi M."/>
            <person name="Akimitsu K."/>
            <person name="Kataoka I."/>
        </authorList>
    </citation>
    <scope>NUCLEOTIDE SEQUENCE [LARGE SCALE GENOMIC DNA]</scope>
    <source>
        <strain evidence="2">cv. Fuchu</strain>
    </source>
</reference>
<gene>
    <name evidence="1" type="ORF">Acr_00g0038830</name>
</gene>
<dbReference type="AlphaFoldDB" id="A0A7J0DJ66"/>
<name>A0A7J0DJ66_9ERIC</name>
<evidence type="ECO:0000313" key="1">
    <source>
        <dbReference type="EMBL" id="GFS35282.1"/>
    </source>
</evidence>
<comment type="caution">
    <text evidence="1">The sequence shown here is derived from an EMBL/GenBank/DDBJ whole genome shotgun (WGS) entry which is preliminary data.</text>
</comment>
<proteinExistence type="predicted"/>
<dbReference type="Proteomes" id="UP000585474">
    <property type="component" value="Unassembled WGS sequence"/>
</dbReference>
<protein>
    <submittedName>
        <fullName evidence="1">Uncharacterized protein</fullName>
    </submittedName>
</protein>
<keyword evidence="2" id="KW-1185">Reference proteome</keyword>